<evidence type="ECO:0000259" key="2">
    <source>
        <dbReference type="PROSITE" id="PS50835"/>
    </source>
</evidence>
<dbReference type="InterPro" id="IPR013783">
    <property type="entry name" value="Ig-like_fold"/>
</dbReference>
<gene>
    <name evidence="3" type="ORF">BpHYR1_020091</name>
</gene>
<keyword evidence="4" id="KW-1185">Reference proteome</keyword>
<reference evidence="3 4" key="1">
    <citation type="journal article" date="2018" name="Sci. Rep.">
        <title>Genomic signatures of local adaptation to the degree of environmental predictability in rotifers.</title>
        <authorList>
            <person name="Franch-Gras L."/>
            <person name="Hahn C."/>
            <person name="Garcia-Roger E.M."/>
            <person name="Carmona M.J."/>
            <person name="Serra M."/>
            <person name="Gomez A."/>
        </authorList>
    </citation>
    <scope>NUCLEOTIDE SEQUENCE [LARGE SCALE GENOMIC DNA]</scope>
    <source>
        <strain evidence="3">HYR1</strain>
    </source>
</reference>
<organism evidence="3 4">
    <name type="scientific">Brachionus plicatilis</name>
    <name type="common">Marine rotifer</name>
    <name type="synonym">Brachionus muelleri</name>
    <dbReference type="NCBI Taxonomy" id="10195"/>
    <lineage>
        <taxon>Eukaryota</taxon>
        <taxon>Metazoa</taxon>
        <taxon>Spiralia</taxon>
        <taxon>Gnathifera</taxon>
        <taxon>Rotifera</taxon>
        <taxon>Eurotatoria</taxon>
        <taxon>Monogononta</taxon>
        <taxon>Pseudotrocha</taxon>
        <taxon>Ploima</taxon>
        <taxon>Brachionidae</taxon>
        <taxon>Brachionus</taxon>
    </lineage>
</organism>
<evidence type="ECO:0000313" key="4">
    <source>
        <dbReference type="Proteomes" id="UP000276133"/>
    </source>
</evidence>
<feature type="domain" description="Ig-like" evidence="2">
    <location>
        <begin position="242"/>
        <end position="319"/>
    </location>
</feature>
<dbReference type="InterPro" id="IPR036179">
    <property type="entry name" value="Ig-like_dom_sf"/>
</dbReference>
<keyword evidence="1" id="KW-1133">Transmembrane helix</keyword>
<protein>
    <recommendedName>
        <fullName evidence="2">Ig-like domain-containing protein</fullName>
    </recommendedName>
</protein>
<dbReference type="InterPro" id="IPR007110">
    <property type="entry name" value="Ig-like_dom"/>
</dbReference>
<dbReference type="SMART" id="SM00409">
    <property type="entry name" value="IG"/>
    <property type="match status" value="2"/>
</dbReference>
<keyword evidence="1" id="KW-0472">Membrane</keyword>
<dbReference type="Gene3D" id="2.60.40.10">
    <property type="entry name" value="Immunoglobulins"/>
    <property type="match status" value="1"/>
</dbReference>
<dbReference type="SUPFAM" id="SSF48726">
    <property type="entry name" value="Immunoglobulin"/>
    <property type="match status" value="1"/>
</dbReference>
<evidence type="ECO:0000256" key="1">
    <source>
        <dbReference type="SAM" id="Phobius"/>
    </source>
</evidence>
<comment type="caution">
    <text evidence="3">The sequence shown here is derived from an EMBL/GenBank/DDBJ whole genome shotgun (WGS) entry which is preliminary data.</text>
</comment>
<keyword evidence="1" id="KW-0812">Transmembrane</keyword>
<accession>A0A3M7Q0S4</accession>
<feature type="transmembrane region" description="Helical" evidence="1">
    <location>
        <begin position="365"/>
        <end position="387"/>
    </location>
</feature>
<dbReference type="EMBL" id="REGN01007992">
    <property type="protein sequence ID" value="RNA04719.1"/>
    <property type="molecule type" value="Genomic_DNA"/>
</dbReference>
<dbReference type="Pfam" id="PF13927">
    <property type="entry name" value="Ig_3"/>
    <property type="match status" value="1"/>
</dbReference>
<evidence type="ECO:0000313" key="3">
    <source>
        <dbReference type="EMBL" id="RNA04719.1"/>
    </source>
</evidence>
<dbReference type="InterPro" id="IPR003599">
    <property type="entry name" value="Ig_sub"/>
</dbReference>
<proteinExistence type="predicted"/>
<name>A0A3M7Q0S4_BRAPC</name>
<dbReference type="PROSITE" id="PS50835">
    <property type="entry name" value="IG_LIKE"/>
    <property type="match status" value="1"/>
</dbReference>
<dbReference type="AlphaFoldDB" id="A0A3M7Q0S4"/>
<dbReference type="OrthoDB" id="2146423at2759"/>
<sequence length="461" mass="53473">MEKAVYADQGSITLMKNFFGFILVVQLIAAHDRVVKLDQEPINKVRLGAKFKVECYANVTNEFTFDRLIFNRSLSLPSEYNKRFMKINSYIEFNQIFYLIDKQWNKNKVWIDKAKFSDSGLYYCVYSAKKIDHIEYLVESYIFLVHDDVTIIKNFRETVELDACVDNDEKSSKDLPFIQWYYNVENSDINSQLKLNSQTYGLIISLNDLSLFDIVFRCHNSLSGAFKTYKLECSNCPIFQPPLISPTRQEVGENSDTQFTCEKPSGSDEPDRYQWFKHNSELLPQNSETIYYNFSKSVGFGSILELKDITPENAGWYICCLVKSKLSVHDKRKALQENFVDDKNPKFSCSSVELKVLPVIKKSNVWLYLLISISASAIMIMTILTLLCGRRLRSIKHAEQARDHMQKRFFPLIVVRIQSVTNKTNLYTFCSPQLFLDSSSTFPVGKGNFEEKKCTKRILFD</sequence>
<dbReference type="Proteomes" id="UP000276133">
    <property type="component" value="Unassembled WGS sequence"/>
</dbReference>